<comment type="caution">
    <text evidence="2">The sequence shown here is derived from an EMBL/GenBank/DDBJ whole genome shotgun (WGS) entry which is preliminary data.</text>
</comment>
<organism evidence="2">
    <name type="scientific">Boseongicola sp. SB0664_bin_43</name>
    <dbReference type="NCBI Taxonomy" id="2604844"/>
    <lineage>
        <taxon>Bacteria</taxon>
        <taxon>Pseudomonadati</taxon>
        <taxon>Pseudomonadota</taxon>
        <taxon>Alphaproteobacteria</taxon>
        <taxon>Rhodobacterales</taxon>
        <taxon>Paracoccaceae</taxon>
        <taxon>Boseongicola</taxon>
    </lineage>
</organism>
<name>A0A6B0Y1A9_9RHOB</name>
<protein>
    <submittedName>
        <fullName evidence="2">Uncharacterized protein</fullName>
    </submittedName>
</protein>
<evidence type="ECO:0000313" key="2">
    <source>
        <dbReference type="EMBL" id="MXY34175.1"/>
    </source>
</evidence>
<gene>
    <name evidence="2" type="ORF">F4Y60_08830</name>
</gene>
<feature type="region of interest" description="Disordered" evidence="1">
    <location>
        <begin position="57"/>
        <end position="78"/>
    </location>
</feature>
<evidence type="ECO:0000256" key="1">
    <source>
        <dbReference type="SAM" id="MobiDB-lite"/>
    </source>
</evidence>
<dbReference type="AlphaFoldDB" id="A0A6B0Y1A9"/>
<reference evidence="2" key="1">
    <citation type="submission" date="2019-09" db="EMBL/GenBank/DDBJ databases">
        <title>Characterisation of the sponge microbiome using genome-centric metagenomics.</title>
        <authorList>
            <person name="Engelberts J.P."/>
            <person name="Robbins S.J."/>
            <person name="De Goeij J.M."/>
            <person name="Aranda M."/>
            <person name="Bell S.C."/>
            <person name="Webster N.S."/>
        </authorList>
    </citation>
    <scope>NUCLEOTIDE SEQUENCE</scope>
    <source>
        <strain evidence="2">SB0664_bin_43</strain>
    </source>
</reference>
<sequence>MLTLDLFRNERNIVARRPKTAQVAVKRAWHEAEHANVHQRDDPTWISSFPRVAPLIPESSKQSKNNFDPRPRNVALVA</sequence>
<proteinExistence type="predicted"/>
<dbReference type="EMBL" id="VXRY01000349">
    <property type="protein sequence ID" value="MXY34175.1"/>
    <property type="molecule type" value="Genomic_DNA"/>
</dbReference>
<accession>A0A6B0Y1A9</accession>